<sequence>MRLADMTTDTDVGPEAFDPDDTDFFVRITSIDRPEADADVFLRQFSAVVTAYDALRTVEIGTVRGWIGWDALKEDVHDAADAVSTDAETLGATAAHIIRVHPEQWIDTVVLVDRMHLDPQWRHQRLSGRILADLLDLLRLDRDSTVVVLQPEPQKATGGPYEDGPERDAALGSLQRGYASSGLEAWRGGAVWWWPWEPETTP</sequence>
<accession>A0ABQ2B492</accession>
<organism evidence="1 2">
    <name type="scientific">Isoptericola cucumis</name>
    <dbReference type="NCBI Taxonomy" id="1776856"/>
    <lineage>
        <taxon>Bacteria</taxon>
        <taxon>Bacillati</taxon>
        <taxon>Actinomycetota</taxon>
        <taxon>Actinomycetes</taxon>
        <taxon>Micrococcales</taxon>
        <taxon>Promicromonosporaceae</taxon>
        <taxon>Isoptericola</taxon>
    </lineage>
</organism>
<keyword evidence="2" id="KW-1185">Reference proteome</keyword>
<gene>
    <name evidence="1" type="ORF">GCM10007368_09390</name>
</gene>
<dbReference type="Proteomes" id="UP000632535">
    <property type="component" value="Unassembled WGS sequence"/>
</dbReference>
<evidence type="ECO:0000313" key="2">
    <source>
        <dbReference type="Proteomes" id="UP000632535"/>
    </source>
</evidence>
<dbReference type="EMBL" id="BMDG01000003">
    <property type="protein sequence ID" value="GGI06086.1"/>
    <property type="molecule type" value="Genomic_DNA"/>
</dbReference>
<protein>
    <recommendedName>
        <fullName evidence="3">N-acetyltransferase domain-containing protein</fullName>
    </recommendedName>
</protein>
<reference evidence="2" key="1">
    <citation type="journal article" date="2019" name="Int. J. Syst. Evol. Microbiol.">
        <title>The Global Catalogue of Microorganisms (GCM) 10K type strain sequencing project: providing services to taxonomists for standard genome sequencing and annotation.</title>
        <authorList>
            <consortium name="The Broad Institute Genomics Platform"/>
            <consortium name="The Broad Institute Genome Sequencing Center for Infectious Disease"/>
            <person name="Wu L."/>
            <person name="Ma J."/>
        </authorList>
    </citation>
    <scope>NUCLEOTIDE SEQUENCE [LARGE SCALE GENOMIC DNA]</scope>
    <source>
        <strain evidence="2">CCM 8653</strain>
    </source>
</reference>
<evidence type="ECO:0000313" key="1">
    <source>
        <dbReference type="EMBL" id="GGI06086.1"/>
    </source>
</evidence>
<name>A0ABQ2B492_9MICO</name>
<proteinExistence type="predicted"/>
<evidence type="ECO:0008006" key="3">
    <source>
        <dbReference type="Google" id="ProtNLM"/>
    </source>
</evidence>
<comment type="caution">
    <text evidence="1">The sequence shown here is derived from an EMBL/GenBank/DDBJ whole genome shotgun (WGS) entry which is preliminary data.</text>
</comment>